<comment type="caution">
    <text evidence="2">The sequence shown here is derived from an EMBL/GenBank/DDBJ whole genome shotgun (WGS) entry which is preliminary data.</text>
</comment>
<reference evidence="2 3" key="1">
    <citation type="submission" date="2024-10" db="EMBL/GenBank/DDBJ databases">
        <title>The Natural Products Discovery Center: Release of the First 8490 Sequenced Strains for Exploring Actinobacteria Biosynthetic Diversity.</title>
        <authorList>
            <person name="Kalkreuter E."/>
            <person name="Kautsar S.A."/>
            <person name="Yang D."/>
            <person name="Bader C.D."/>
            <person name="Teijaro C.N."/>
            <person name="Fluegel L."/>
            <person name="Davis C.M."/>
            <person name="Simpson J.R."/>
            <person name="Lauterbach L."/>
            <person name="Steele A.D."/>
            <person name="Gui C."/>
            <person name="Meng S."/>
            <person name="Li G."/>
            <person name="Viehrig K."/>
            <person name="Ye F."/>
            <person name="Su P."/>
            <person name="Kiefer A.F."/>
            <person name="Nichols A."/>
            <person name="Cepeda A.J."/>
            <person name="Yan W."/>
            <person name="Fan B."/>
            <person name="Jiang Y."/>
            <person name="Adhikari A."/>
            <person name="Zheng C.-J."/>
            <person name="Schuster L."/>
            <person name="Cowan T.M."/>
            <person name="Smanski M.J."/>
            <person name="Chevrette M.G."/>
            <person name="De Carvalho L.P.S."/>
            <person name="Shen B."/>
        </authorList>
    </citation>
    <scope>NUCLEOTIDE SEQUENCE [LARGE SCALE GENOMIC DNA]</scope>
    <source>
        <strain evidence="2 3">NPDC019275</strain>
    </source>
</reference>
<keyword evidence="3" id="KW-1185">Reference proteome</keyword>
<organism evidence="2 3">
    <name type="scientific">Nocardia xishanensis</name>
    <dbReference type="NCBI Taxonomy" id="238964"/>
    <lineage>
        <taxon>Bacteria</taxon>
        <taxon>Bacillati</taxon>
        <taxon>Actinomycetota</taxon>
        <taxon>Actinomycetes</taxon>
        <taxon>Mycobacteriales</taxon>
        <taxon>Nocardiaceae</taxon>
        <taxon>Nocardia</taxon>
    </lineage>
</organism>
<proteinExistence type="predicted"/>
<dbReference type="EMBL" id="JBIRYO010000019">
    <property type="protein sequence ID" value="MFI2476748.1"/>
    <property type="molecule type" value="Genomic_DNA"/>
</dbReference>
<evidence type="ECO:0000256" key="1">
    <source>
        <dbReference type="SAM" id="MobiDB-lite"/>
    </source>
</evidence>
<dbReference type="Proteomes" id="UP001611415">
    <property type="component" value="Unassembled WGS sequence"/>
</dbReference>
<gene>
    <name evidence="2" type="ORF">ACH49W_25475</name>
</gene>
<feature type="compositionally biased region" description="Basic and acidic residues" evidence="1">
    <location>
        <begin position="197"/>
        <end position="208"/>
    </location>
</feature>
<feature type="region of interest" description="Disordered" evidence="1">
    <location>
        <begin position="101"/>
        <end position="208"/>
    </location>
</feature>
<evidence type="ECO:0000313" key="2">
    <source>
        <dbReference type="EMBL" id="MFI2476748.1"/>
    </source>
</evidence>
<evidence type="ECO:0008006" key="4">
    <source>
        <dbReference type="Google" id="ProtNLM"/>
    </source>
</evidence>
<protein>
    <recommendedName>
        <fullName evidence="4">YbaB/EbfC DNA-binding family protein</fullName>
    </recommendedName>
</protein>
<accession>A0ABW7X6J4</accession>
<feature type="compositionally biased region" description="Pro residues" evidence="1">
    <location>
        <begin position="141"/>
        <end position="171"/>
    </location>
</feature>
<feature type="compositionally biased region" description="Low complexity" evidence="1">
    <location>
        <begin position="131"/>
        <end position="140"/>
    </location>
</feature>
<dbReference type="RefSeq" id="WP_397094045.1">
    <property type="nucleotide sequence ID" value="NZ_JBIRYO010000019.1"/>
</dbReference>
<sequence>MSDIDPLTGQINELQASLQSARHRPENQVARIEVGEDGALRAIHLTDMGRRLDPDTLCAEIVRLHTEALAESRKAISAAIAQIENDPRLQALIERSTDALNQRLPDPAPPSASSPISVTQPLLPDSATRQSVPATPASSAPRPPSHVPPGPGKPAPQVAPAPPSNLPPLPPSTRGAVQPSLPSKSREPTQEEEEEMDRYYQRKSWLEY</sequence>
<evidence type="ECO:0000313" key="3">
    <source>
        <dbReference type="Proteomes" id="UP001611415"/>
    </source>
</evidence>
<name>A0ABW7X6J4_9NOCA</name>